<keyword evidence="2 5" id="KW-0812">Transmembrane</keyword>
<proteinExistence type="predicted"/>
<dbReference type="Proteomes" id="UP000305546">
    <property type="component" value="Unassembled WGS sequence"/>
</dbReference>
<dbReference type="InterPro" id="IPR036259">
    <property type="entry name" value="MFS_trans_sf"/>
</dbReference>
<dbReference type="InterPro" id="IPR020846">
    <property type="entry name" value="MFS_dom"/>
</dbReference>
<dbReference type="Gene3D" id="1.20.1720.10">
    <property type="entry name" value="Multidrug resistance protein D"/>
    <property type="match status" value="1"/>
</dbReference>
<evidence type="ECO:0000256" key="3">
    <source>
        <dbReference type="ARBA" id="ARBA00022989"/>
    </source>
</evidence>
<evidence type="ECO:0000256" key="1">
    <source>
        <dbReference type="ARBA" id="ARBA00004651"/>
    </source>
</evidence>
<dbReference type="GO" id="GO:0005886">
    <property type="term" value="C:plasma membrane"/>
    <property type="evidence" value="ECO:0007669"/>
    <property type="project" value="UniProtKB-SubCell"/>
</dbReference>
<dbReference type="PROSITE" id="PS50850">
    <property type="entry name" value="MFS"/>
    <property type="match status" value="1"/>
</dbReference>
<feature type="transmembrane region" description="Helical" evidence="5">
    <location>
        <begin position="34"/>
        <end position="59"/>
    </location>
</feature>
<evidence type="ECO:0000259" key="6">
    <source>
        <dbReference type="PROSITE" id="PS50850"/>
    </source>
</evidence>
<evidence type="ECO:0000256" key="5">
    <source>
        <dbReference type="SAM" id="Phobius"/>
    </source>
</evidence>
<dbReference type="Pfam" id="PF07690">
    <property type="entry name" value="MFS_1"/>
    <property type="match status" value="1"/>
</dbReference>
<protein>
    <submittedName>
        <fullName evidence="7">MFS transporter</fullName>
    </submittedName>
</protein>
<comment type="caution">
    <text evidence="7">The sequence shown here is derived from an EMBL/GenBank/DDBJ whole genome shotgun (WGS) entry which is preliminary data.</text>
</comment>
<keyword evidence="3 5" id="KW-1133">Transmembrane helix</keyword>
<accession>A0A5C4M5I4</accession>
<evidence type="ECO:0000256" key="4">
    <source>
        <dbReference type="ARBA" id="ARBA00023136"/>
    </source>
</evidence>
<evidence type="ECO:0000256" key="2">
    <source>
        <dbReference type="ARBA" id="ARBA00022692"/>
    </source>
</evidence>
<dbReference type="RefSeq" id="WP_139095282.1">
    <property type="nucleotide sequence ID" value="NZ_VDFW01000003.1"/>
</dbReference>
<sequence>MLVAARSVQGIGGATLLAIGPALLSEVLQGRQRSFALAVFGSVAGFAMAFGPMFGGMLISVRGWRLIFLVNVPGCPHPSAGPVVRS</sequence>
<dbReference type="GO" id="GO:0022857">
    <property type="term" value="F:transmembrane transporter activity"/>
    <property type="evidence" value="ECO:0007669"/>
    <property type="project" value="InterPro"/>
</dbReference>
<feature type="domain" description="Major facilitator superfamily (MFS) profile" evidence="6">
    <location>
        <begin position="1"/>
        <end position="86"/>
    </location>
</feature>
<dbReference type="SUPFAM" id="SSF103473">
    <property type="entry name" value="MFS general substrate transporter"/>
    <property type="match status" value="1"/>
</dbReference>
<name>A0A5C4M5I4_9PSEU</name>
<dbReference type="AlphaFoldDB" id="A0A5C4M5I4"/>
<dbReference type="OrthoDB" id="9781469at2"/>
<keyword evidence="4 5" id="KW-0472">Membrane</keyword>
<reference evidence="7 8" key="1">
    <citation type="submission" date="2019-06" db="EMBL/GenBank/DDBJ databases">
        <title>Amycolatopsis alkalitolerans sp. nov., isolated from Gastrodia elata Blume.</title>
        <authorList>
            <person name="Narsing Rao M.P."/>
            <person name="Li W.J."/>
        </authorList>
    </citation>
    <scope>NUCLEOTIDE SEQUENCE [LARGE SCALE GENOMIC DNA]</scope>
    <source>
        <strain evidence="7 8">SYSUP0005</strain>
    </source>
</reference>
<dbReference type="PANTHER" id="PTHR23501">
    <property type="entry name" value="MAJOR FACILITATOR SUPERFAMILY"/>
    <property type="match status" value="1"/>
</dbReference>
<comment type="subcellular location">
    <subcellularLocation>
        <location evidence="1">Cell membrane</location>
        <topology evidence="1">Multi-pass membrane protein</topology>
    </subcellularLocation>
</comment>
<evidence type="ECO:0000313" key="7">
    <source>
        <dbReference type="EMBL" id="TNC28504.1"/>
    </source>
</evidence>
<organism evidence="7 8">
    <name type="scientific">Amycolatopsis alkalitolerans</name>
    <dbReference type="NCBI Taxonomy" id="2547244"/>
    <lineage>
        <taxon>Bacteria</taxon>
        <taxon>Bacillati</taxon>
        <taxon>Actinomycetota</taxon>
        <taxon>Actinomycetes</taxon>
        <taxon>Pseudonocardiales</taxon>
        <taxon>Pseudonocardiaceae</taxon>
        <taxon>Amycolatopsis</taxon>
    </lineage>
</organism>
<evidence type="ECO:0000313" key="8">
    <source>
        <dbReference type="Proteomes" id="UP000305546"/>
    </source>
</evidence>
<dbReference type="EMBL" id="VDFW01000003">
    <property type="protein sequence ID" value="TNC28504.1"/>
    <property type="molecule type" value="Genomic_DNA"/>
</dbReference>
<keyword evidence="8" id="KW-1185">Reference proteome</keyword>
<gene>
    <name evidence="7" type="ORF">FG385_04300</name>
</gene>
<dbReference type="InterPro" id="IPR011701">
    <property type="entry name" value="MFS"/>
</dbReference>